<gene>
    <name evidence="14" type="ORF">Baya_4193</name>
</gene>
<evidence type="ECO:0000256" key="5">
    <source>
        <dbReference type="ARBA" id="ARBA00022448"/>
    </source>
</evidence>
<dbReference type="SUPFAM" id="SSF47473">
    <property type="entry name" value="EF-hand"/>
    <property type="match status" value="1"/>
</dbReference>
<dbReference type="Gene3D" id="1.10.238.10">
    <property type="entry name" value="EF-hand"/>
    <property type="match status" value="1"/>
</dbReference>
<evidence type="ECO:0000313" key="15">
    <source>
        <dbReference type="Proteomes" id="UP000319801"/>
    </source>
</evidence>
<name>A0A556TVN1_BAGYA</name>
<dbReference type="Pfam" id="PF13499">
    <property type="entry name" value="EF-hand_7"/>
    <property type="match status" value="1"/>
</dbReference>
<dbReference type="PANTHER" id="PTHR15726">
    <property type="entry name" value="RAB11-FAMILY INTERACTING PROTEIN"/>
    <property type="match status" value="1"/>
</dbReference>
<dbReference type="GO" id="GO:0032456">
    <property type="term" value="P:endocytic recycling"/>
    <property type="evidence" value="ECO:0007669"/>
    <property type="project" value="TreeGrafter"/>
</dbReference>
<feature type="domain" description="FIP-RBD" evidence="13">
    <location>
        <begin position="85"/>
        <end position="147"/>
    </location>
</feature>
<evidence type="ECO:0000256" key="3">
    <source>
        <dbReference type="ARBA" id="ARBA00004626"/>
    </source>
</evidence>
<dbReference type="InterPro" id="IPR051977">
    <property type="entry name" value="Rab11-interacting_regulator"/>
</dbReference>
<keyword evidence="7" id="KW-0967">Endosome</keyword>
<feature type="domain" description="EF-hand" evidence="12">
    <location>
        <begin position="48"/>
        <end position="83"/>
    </location>
</feature>
<dbReference type="GO" id="GO:0032154">
    <property type="term" value="C:cleavage furrow"/>
    <property type="evidence" value="ECO:0007669"/>
    <property type="project" value="UniProtKB-SubCell"/>
</dbReference>
<keyword evidence="8" id="KW-0106">Calcium</keyword>
<evidence type="ECO:0000256" key="4">
    <source>
        <dbReference type="ARBA" id="ARBA00004654"/>
    </source>
</evidence>
<evidence type="ECO:0000256" key="2">
    <source>
        <dbReference type="ARBA" id="ARBA00004541"/>
    </source>
</evidence>
<dbReference type="PROSITE" id="PS00018">
    <property type="entry name" value="EF_HAND_1"/>
    <property type="match status" value="1"/>
</dbReference>
<keyword evidence="10" id="KW-0472">Membrane</keyword>
<dbReference type="GO" id="GO:0005509">
    <property type="term" value="F:calcium ion binding"/>
    <property type="evidence" value="ECO:0007669"/>
    <property type="project" value="InterPro"/>
</dbReference>
<dbReference type="InterPro" id="IPR019018">
    <property type="entry name" value="Rab-bd_FIP-RBD"/>
</dbReference>
<protein>
    <submittedName>
        <fullName evidence="14">Rab11 family-interacting protein 4A</fullName>
    </submittedName>
</protein>
<dbReference type="GO" id="GO:0030496">
    <property type="term" value="C:midbody"/>
    <property type="evidence" value="ECO:0007669"/>
    <property type="project" value="UniProtKB-SubCell"/>
</dbReference>
<keyword evidence="5" id="KW-0813">Transport</keyword>
<evidence type="ECO:0000256" key="10">
    <source>
        <dbReference type="ARBA" id="ARBA00023136"/>
    </source>
</evidence>
<dbReference type="GO" id="GO:0032465">
    <property type="term" value="P:regulation of cytokinesis"/>
    <property type="evidence" value="ECO:0007669"/>
    <property type="project" value="TreeGrafter"/>
</dbReference>
<dbReference type="Pfam" id="PF09457">
    <property type="entry name" value="RBD-FIP"/>
    <property type="match status" value="1"/>
</dbReference>
<dbReference type="Proteomes" id="UP000319801">
    <property type="component" value="Unassembled WGS sequence"/>
</dbReference>
<dbReference type="InterPro" id="IPR018247">
    <property type="entry name" value="EF_Hand_1_Ca_BS"/>
</dbReference>
<keyword evidence="6" id="KW-0479">Metal-binding</keyword>
<dbReference type="EMBL" id="VCAZ01000022">
    <property type="protein sequence ID" value="TSK87479.1"/>
    <property type="molecule type" value="Genomic_DNA"/>
</dbReference>
<dbReference type="AlphaFoldDB" id="A0A556TVN1"/>
<evidence type="ECO:0000256" key="7">
    <source>
        <dbReference type="ARBA" id="ARBA00022753"/>
    </source>
</evidence>
<dbReference type="SUPFAM" id="SSF144270">
    <property type="entry name" value="Eferin C-derminal domain-like"/>
    <property type="match status" value="1"/>
</dbReference>
<dbReference type="CDD" id="cd00051">
    <property type="entry name" value="EFh"/>
    <property type="match status" value="1"/>
</dbReference>
<dbReference type="GO" id="GO:0055038">
    <property type="term" value="C:recycling endosome membrane"/>
    <property type="evidence" value="ECO:0007669"/>
    <property type="project" value="UniProtKB-SubCell"/>
</dbReference>
<dbReference type="OrthoDB" id="8833199at2759"/>
<keyword evidence="11" id="KW-0968">Cytoplasmic vesicle</keyword>
<dbReference type="InterPro" id="IPR037245">
    <property type="entry name" value="FIP-RBD_C_sf"/>
</dbReference>
<dbReference type="SMART" id="SM00054">
    <property type="entry name" value="EFh"/>
    <property type="match status" value="2"/>
</dbReference>
<evidence type="ECO:0000256" key="6">
    <source>
        <dbReference type="ARBA" id="ARBA00022723"/>
    </source>
</evidence>
<evidence type="ECO:0000313" key="14">
    <source>
        <dbReference type="EMBL" id="TSK87479.1"/>
    </source>
</evidence>
<evidence type="ECO:0000256" key="1">
    <source>
        <dbReference type="ARBA" id="ARBA00004214"/>
    </source>
</evidence>
<dbReference type="InterPro" id="IPR002048">
    <property type="entry name" value="EF_hand_dom"/>
</dbReference>
<sequence length="148" mass="17329">MEGISSFQPEHLVLLVRKLKEVFDMCDEDEDGFIRVEHFVHLGRQFSQTDEEIKKFAEFLDPNANGKISFKDFCHGVVAIKGCDEILKNFPDSTNMDAHSYLTDNSFYYQLVDALREQEEINFRLRQYMDKIILAILDHNPSILEIKH</sequence>
<evidence type="ECO:0000259" key="13">
    <source>
        <dbReference type="PROSITE" id="PS51511"/>
    </source>
</evidence>
<comment type="caution">
    <text evidence="14">The sequence shown here is derived from an EMBL/GenBank/DDBJ whole genome shotgun (WGS) entry which is preliminary data.</text>
</comment>
<evidence type="ECO:0000256" key="9">
    <source>
        <dbReference type="ARBA" id="ARBA00023054"/>
    </source>
</evidence>
<keyword evidence="15" id="KW-1185">Reference proteome</keyword>
<dbReference type="PANTHER" id="PTHR15726:SF5">
    <property type="entry name" value="RAB11 FAMILY-INTERACTING PROTEIN 4"/>
    <property type="match status" value="1"/>
</dbReference>
<evidence type="ECO:0000259" key="12">
    <source>
        <dbReference type="PROSITE" id="PS50222"/>
    </source>
</evidence>
<proteinExistence type="predicted"/>
<dbReference type="Gene3D" id="1.20.5.2440">
    <property type="match status" value="1"/>
</dbReference>
<evidence type="ECO:0000256" key="8">
    <source>
        <dbReference type="ARBA" id="ARBA00022837"/>
    </source>
</evidence>
<accession>A0A556TVN1</accession>
<organism evidence="14 15">
    <name type="scientific">Bagarius yarrelli</name>
    <name type="common">Goonch</name>
    <name type="synonym">Bagrus yarrelli</name>
    <dbReference type="NCBI Taxonomy" id="175774"/>
    <lineage>
        <taxon>Eukaryota</taxon>
        <taxon>Metazoa</taxon>
        <taxon>Chordata</taxon>
        <taxon>Craniata</taxon>
        <taxon>Vertebrata</taxon>
        <taxon>Euteleostomi</taxon>
        <taxon>Actinopterygii</taxon>
        <taxon>Neopterygii</taxon>
        <taxon>Teleostei</taxon>
        <taxon>Ostariophysi</taxon>
        <taxon>Siluriformes</taxon>
        <taxon>Sisoridae</taxon>
        <taxon>Sisorinae</taxon>
        <taxon>Bagarius</taxon>
    </lineage>
</organism>
<dbReference type="PROSITE" id="PS51511">
    <property type="entry name" value="FIP_RBD"/>
    <property type="match status" value="1"/>
</dbReference>
<evidence type="ECO:0000256" key="11">
    <source>
        <dbReference type="ARBA" id="ARBA00023329"/>
    </source>
</evidence>
<comment type="subcellular location">
    <subcellularLocation>
        <location evidence="3">Cleavage furrow</location>
    </subcellularLocation>
    <subcellularLocation>
        <location evidence="2">Cytoplasmic vesicle</location>
    </subcellularLocation>
    <subcellularLocation>
        <location evidence="1">Midbody</location>
    </subcellularLocation>
    <subcellularLocation>
        <location evidence="4">Recycling endosome membrane</location>
        <topology evidence="4">Peripheral membrane protein</topology>
    </subcellularLocation>
</comment>
<reference evidence="14 15" key="1">
    <citation type="journal article" date="2019" name="Genome Biol. Evol.">
        <title>Whole-Genome Sequencing of the Giant Devil Catfish, Bagarius yarrelli.</title>
        <authorList>
            <person name="Jiang W."/>
            <person name="Lv Y."/>
            <person name="Cheng L."/>
            <person name="Yang K."/>
            <person name="Chao B."/>
            <person name="Wang X."/>
            <person name="Li Y."/>
            <person name="Pan X."/>
            <person name="You X."/>
            <person name="Zhang Y."/>
            <person name="Yang J."/>
            <person name="Li J."/>
            <person name="Zhang X."/>
            <person name="Liu S."/>
            <person name="Sun C."/>
            <person name="Yang J."/>
            <person name="Shi Q."/>
        </authorList>
    </citation>
    <scope>NUCLEOTIDE SEQUENCE [LARGE SCALE GENOMIC DNA]</scope>
    <source>
        <strain evidence="14">JWS20170419001</strain>
        <tissue evidence="14">Muscle</tissue>
    </source>
</reference>
<dbReference type="GO" id="GO:0030139">
    <property type="term" value="C:endocytic vesicle"/>
    <property type="evidence" value="ECO:0007669"/>
    <property type="project" value="TreeGrafter"/>
</dbReference>
<dbReference type="PROSITE" id="PS50222">
    <property type="entry name" value="EF_HAND_2"/>
    <property type="match status" value="1"/>
</dbReference>
<dbReference type="InterPro" id="IPR011992">
    <property type="entry name" value="EF-hand-dom_pair"/>
</dbReference>
<keyword evidence="9" id="KW-0175">Coiled coil</keyword>